<evidence type="ECO:0000313" key="3">
    <source>
        <dbReference type="Proteomes" id="UP000287651"/>
    </source>
</evidence>
<keyword evidence="1" id="KW-0472">Membrane</keyword>
<dbReference type="AlphaFoldDB" id="A0A426X4D7"/>
<dbReference type="Proteomes" id="UP000287651">
    <property type="component" value="Unassembled WGS sequence"/>
</dbReference>
<reference evidence="2 3" key="1">
    <citation type="journal article" date="2014" name="Agronomy (Basel)">
        <title>A Draft Genome Sequence for Ensete ventricosum, the Drought-Tolerant Tree Against Hunger.</title>
        <authorList>
            <person name="Harrison J."/>
            <person name="Moore K.A."/>
            <person name="Paszkiewicz K."/>
            <person name="Jones T."/>
            <person name="Grant M."/>
            <person name="Ambacheew D."/>
            <person name="Muzemil S."/>
            <person name="Studholme D.J."/>
        </authorList>
    </citation>
    <scope>NUCLEOTIDE SEQUENCE [LARGE SCALE GENOMIC DNA]</scope>
</reference>
<keyword evidence="1" id="KW-1133">Transmembrane helix</keyword>
<comment type="caution">
    <text evidence="2">The sequence shown here is derived from an EMBL/GenBank/DDBJ whole genome shotgun (WGS) entry which is preliminary data.</text>
</comment>
<proteinExistence type="predicted"/>
<sequence length="146" mass="16394">MFLYIYIYIREPGKPEAACTVSRRDDRRATSCQHRQPNHLLSVAAASRRLPLPFSKSKSPPLAGTVLFSLSSLLLPSPPLFRLFLFTPLLPTPVFFSLRLSCFLLASPLLPLMLSPLFLSLLFCRTLPSLMLAQLCRFVCGGFNYT</sequence>
<dbReference type="EMBL" id="AMZH03026989">
    <property type="protein sequence ID" value="RRT34357.1"/>
    <property type="molecule type" value="Genomic_DNA"/>
</dbReference>
<feature type="transmembrane region" description="Helical" evidence="1">
    <location>
        <begin position="105"/>
        <end position="124"/>
    </location>
</feature>
<evidence type="ECO:0000313" key="2">
    <source>
        <dbReference type="EMBL" id="RRT34357.1"/>
    </source>
</evidence>
<protein>
    <recommendedName>
        <fullName evidence="4">Transmembrane protein</fullName>
    </recommendedName>
</protein>
<gene>
    <name evidence="2" type="ORF">B296_00028046</name>
</gene>
<evidence type="ECO:0008006" key="4">
    <source>
        <dbReference type="Google" id="ProtNLM"/>
    </source>
</evidence>
<feature type="transmembrane region" description="Helical" evidence="1">
    <location>
        <begin position="62"/>
        <end position="85"/>
    </location>
</feature>
<accession>A0A426X4D7</accession>
<organism evidence="2 3">
    <name type="scientific">Ensete ventricosum</name>
    <name type="common">Abyssinian banana</name>
    <name type="synonym">Musa ensete</name>
    <dbReference type="NCBI Taxonomy" id="4639"/>
    <lineage>
        <taxon>Eukaryota</taxon>
        <taxon>Viridiplantae</taxon>
        <taxon>Streptophyta</taxon>
        <taxon>Embryophyta</taxon>
        <taxon>Tracheophyta</taxon>
        <taxon>Spermatophyta</taxon>
        <taxon>Magnoliopsida</taxon>
        <taxon>Liliopsida</taxon>
        <taxon>Zingiberales</taxon>
        <taxon>Musaceae</taxon>
        <taxon>Ensete</taxon>
    </lineage>
</organism>
<name>A0A426X4D7_ENSVE</name>
<evidence type="ECO:0000256" key="1">
    <source>
        <dbReference type="SAM" id="Phobius"/>
    </source>
</evidence>
<keyword evidence="1" id="KW-0812">Transmembrane</keyword>